<reference evidence="2 3" key="1">
    <citation type="submission" date="2019-10" db="EMBL/GenBank/DDBJ databases">
        <authorList>
            <person name="Karimi E."/>
        </authorList>
    </citation>
    <scope>NUCLEOTIDE SEQUENCE [LARGE SCALE GENOMIC DNA]</scope>
    <source>
        <strain evidence="2">Bacillus sp. 348</strain>
    </source>
</reference>
<evidence type="ECO:0000256" key="1">
    <source>
        <dbReference type="SAM" id="MobiDB-lite"/>
    </source>
</evidence>
<feature type="compositionally biased region" description="Polar residues" evidence="1">
    <location>
        <begin position="25"/>
        <end position="37"/>
    </location>
</feature>
<accession>A0A653XRE2</accession>
<protein>
    <submittedName>
        <fullName evidence="2">Uncharacterized protein</fullName>
    </submittedName>
</protein>
<dbReference type="EMBL" id="CABWLH010000010">
    <property type="protein sequence ID" value="VXC32683.1"/>
    <property type="molecule type" value="Genomic_DNA"/>
</dbReference>
<gene>
    <name evidence="2" type="ORF">BACI348_50879</name>
</gene>
<evidence type="ECO:0000313" key="2">
    <source>
        <dbReference type="EMBL" id="VXC32683.1"/>
    </source>
</evidence>
<sequence length="50" mass="5469">MMKKWLISSAIFALLFTGVWIGTSTQKGSPSAQSQDDGTIIQKRDRGTNP</sequence>
<name>A0A653XRE2_BACAB</name>
<organism evidence="2 3">
    <name type="scientific">Bacillus altitudinis</name>
    <dbReference type="NCBI Taxonomy" id="293387"/>
    <lineage>
        <taxon>Bacteria</taxon>
        <taxon>Bacillati</taxon>
        <taxon>Bacillota</taxon>
        <taxon>Bacilli</taxon>
        <taxon>Bacillales</taxon>
        <taxon>Bacillaceae</taxon>
        <taxon>Bacillus</taxon>
    </lineage>
</organism>
<proteinExistence type="predicted"/>
<dbReference type="Proteomes" id="UP000433089">
    <property type="component" value="Unassembled WGS sequence"/>
</dbReference>
<evidence type="ECO:0000313" key="3">
    <source>
        <dbReference type="Proteomes" id="UP000433089"/>
    </source>
</evidence>
<feature type="region of interest" description="Disordered" evidence="1">
    <location>
        <begin position="25"/>
        <end position="50"/>
    </location>
</feature>
<dbReference type="AlphaFoldDB" id="A0A653XRE2"/>
<dbReference type="RefSeq" id="WP_155720705.1">
    <property type="nucleotide sequence ID" value="NZ_BPWB01000001.1"/>
</dbReference>